<feature type="transmembrane region" description="Helical" evidence="14">
    <location>
        <begin position="389"/>
        <end position="412"/>
    </location>
</feature>
<dbReference type="SMART" id="SM00220">
    <property type="entry name" value="S_TKc"/>
    <property type="match status" value="1"/>
</dbReference>
<comment type="subcellular location">
    <subcellularLocation>
        <location evidence="1">Membrane</location>
        <topology evidence="1">Single-pass membrane protein</topology>
    </subcellularLocation>
</comment>
<keyword evidence="2" id="KW-0723">Serine/threonine-protein kinase</keyword>
<dbReference type="PANTHER" id="PTHR45631:SF133">
    <property type="entry name" value="PROTEIN KINASE DOMAIN-CONTAINING PROTEIN"/>
    <property type="match status" value="1"/>
</dbReference>
<accession>A0A8X8AUH0</accession>
<dbReference type="Gene3D" id="1.10.510.10">
    <property type="entry name" value="Transferase(Phosphotransferase) domain 1"/>
    <property type="match status" value="1"/>
</dbReference>
<evidence type="ECO:0000313" key="16">
    <source>
        <dbReference type="EMBL" id="KAG2311932.1"/>
    </source>
</evidence>
<evidence type="ECO:0000256" key="13">
    <source>
        <dbReference type="PROSITE-ProRule" id="PRU10141"/>
    </source>
</evidence>
<keyword evidence="3" id="KW-0597">Phosphoprotein</keyword>
<evidence type="ECO:0000256" key="3">
    <source>
        <dbReference type="ARBA" id="ARBA00022553"/>
    </source>
</evidence>
<feature type="domain" description="Protein kinase" evidence="15">
    <location>
        <begin position="27"/>
        <end position="323"/>
    </location>
</feature>
<evidence type="ECO:0000256" key="1">
    <source>
        <dbReference type="ARBA" id="ARBA00004167"/>
    </source>
</evidence>
<dbReference type="InterPro" id="IPR001245">
    <property type="entry name" value="Ser-Thr/Tyr_kinase_cat_dom"/>
</dbReference>
<dbReference type="Gene3D" id="3.30.200.20">
    <property type="entry name" value="Phosphorylase Kinase, domain 1"/>
    <property type="match status" value="2"/>
</dbReference>
<keyword evidence="7 13" id="KW-0547">Nucleotide-binding</keyword>
<sequence length="791" mass="89635">MHRSKSEPWIKTKRRRFTYSEVLEMTKNLQKPLGEGGFGIVYHGNLNSSEQVAIKLLSQTSAQGYKELKAEVELLLRVNHINLVSLVGYCDEKITSPSSNNTCPMETYIIIYQVNMKTCCLCFGLGIRLQIAIEAALVLEYLHIGCKPEMVHRDVKSTNILLDDKFKAKIADFGLSRSFQVRGDQSRVSTVVAGTLGYLDPEYYLTSELSEKSDIYSFEILLLEIITNQRVIDRTRKKLNIAEWVTYVIKRGDTSQIVDPKLQGNYEPRSVWRALEVAMSCANPSSAKRPNMSQVITILKECLESENTRISTNQDTNSRHNSVELRVTATLIVTCTRRQDSIKCCVVMIGIMKSSHGILLVIFSLAAFGISHLVEAQNQEGILSLPFQLANVIVPLIYLYIHAWIFSCVSFLNRFYHFRLWLVLNESPYVETKTDIQFLSDENFIQSGKMGRIPADLESENLKPYSNLRYFPDGIRNCYDIRVEIGKKYLVRAMVFYGNFDGLNVSPEFDMYIGPNKWTNIDLQKEPSGSCKEIIHIPRSNSLQICLVKTGATTPMISTLELRPLANDTYLAISSSLKLNFRMYLSNSAALLRSTLPPLLNGFEVYSDLQLPQLQTNETEGSKSEPWIKTKRRRFTYSEVLEMTKNLQKPLGEGGFGIVYHGNLNSSEQVAIKLLSQTSAQGYKELKAEVELLLRVNHINLRGDTSQIVDPKLQGNYEPRSVWRALEVAMSCANPSSAKRPNMSQVITILKECLESENTRISTNQDTNSRHNSVELRVTATFDSDLYPKAR</sequence>
<dbReference type="InterPro" id="IPR000719">
    <property type="entry name" value="Prot_kinase_dom"/>
</dbReference>
<dbReference type="GO" id="GO:0004674">
    <property type="term" value="F:protein serine/threonine kinase activity"/>
    <property type="evidence" value="ECO:0007669"/>
    <property type="project" value="UniProtKB-KW"/>
</dbReference>
<feature type="binding site" evidence="13">
    <location>
        <position position="55"/>
    </location>
    <ligand>
        <name>ATP</name>
        <dbReference type="ChEBI" id="CHEBI:30616"/>
    </ligand>
</feature>
<organism evidence="16 17">
    <name type="scientific">Brassica carinata</name>
    <name type="common">Ethiopian mustard</name>
    <name type="synonym">Abyssinian cabbage</name>
    <dbReference type="NCBI Taxonomy" id="52824"/>
    <lineage>
        <taxon>Eukaryota</taxon>
        <taxon>Viridiplantae</taxon>
        <taxon>Streptophyta</taxon>
        <taxon>Embryophyta</taxon>
        <taxon>Tracheophyta</taxon>
        <taxon>Spermatophyta</taxon>
        <taxon>Magnoliopsida</taxon>
        <taxon>eudicotyledons</taxon>
        <taxon>Gunneridae</taxon>
        <taxon>Pentapetalae</taxon>
        <taxon>rosids</taxon>
        <taxon>malvids</taxon>
        <taxon>Brassicales</taxon>
        <taxon>Brassicaceae</taxon>
        <taxon>Brassiceae</taxon>
        <taxon>Brassica</taxon>
    </lineage>
</organism>
<keyword evidence="4" id="KW-0808">Transferase</keyword>
<protein>
    <recommendedName>
        <fullName evidence="15">Protein kinase domain-containing protein</fullName>
    </recommendedName>
</protein>
<dbReference type="AlphaFoldDB" id="A0A8X8AUH0"/>
<evidence type="ECO:0000256" key="10">
    <source>
        <dbReference type="ARBA" id="ARBA00022989"/>
    </source>
</evidence>
<dbReference type="PANTHER" id="PTHR45631">
    <property type="entry name" value="OS07G0107800 PROTEIN-RELATED"/>
    <property type="match status" value="1"/>
</dbReference>
<evidence type="ECO:0000256" key="7">
    <source>
        <dbReference type="ARBA" id="ARBA00022741"/>
    </source>
</evidence>
<dbReference type="InterPro" id="IPR024788">
    <property type="entry name" value="Malectin-like_Carb-bd_dom"/>
</dbReference>
<name>A0A8X8AUH0_BRACI</name>
<dbReference type="Proteomes" id="UP000886595">
    <property type="component" value="Unassembled WGS sequence"/>
</dbReference>
<dbReference type="OrthoDB" id="4062651at2759"/>
<evidence type="ECO:0000313" key="17">
    <source>
        <dbReference type="Proteomes" id="UP000886595"/>
    </source>
</evidence>
<dbReference type="PROSITE" id="PS50011">
    <property type="entry name" value="PROTEIN_KINASE_DOM"/>
    <property type="match status" value="1"/>
</dbReference>
<dbReference type="PROSITE" id="PS00108">
    <property type="entry name" value="PROTEIN_KINASE_ST"/>
    <property type="match status" value="1"/>
</dbReference>
<dbReference type="GO" id="GO:0016020">
    <property type="term" value="C:membrane"/>
    <property type="evidence" value="ECO:0007669"/>
    <property type="project" value="UniProtKB-SubCell"/>
</dbReference>
<keyword evidence="8" id="KW-0418">Kinase</keyword>
<evidence type="ECO:0000256" key="5">
    <source>
        <dbReference type="ARBA" id="ARBA00022692"/>
    </source>
</evidence>
<feature type="transmembrane region" description="Helical" evidence="14">
    <location>
        <begin position="357"/>
        <end position="374"/>
    </location>
</feature>
<comment type="caution">
    <text evidence="16">The sequence shown here is derived from an EMBL/GenBank/DDBJ whole genome shotgun (WGS) entry which is preliminary data.</text>
</comment>
<dbReference type="PROSITE" id="PS00107">
    <property type="entry name" value="PROTEIN_KINASE_ATP"/>
    <property type="match status" value="2"/>
</dbReference>
<evidence type="ECO:0000256" key="2">
    <source>
        <dbReference type="ARBA" id="ARBA00022527"/>
    </source>
</evidence>
<dbReference type="GO" id="GO:0005524">
    <property type="term" value="F:ATP binding"/>
    <property type="evidence" value="ECO:0007669"/>
    <property type="project" value="UniProtKB-UniRule"/>
</dbReference>
<dbReference type="InterPro" id="IPR008271">
    <property type="entry name" value="Ser/Thr_kinase_AS"/>
</dbReference>
<reference evidence="16 17" key="1">
    <citation type="submission" date="2020-02" db="EMBL/GenBank/DDBJ databases">
        <authorList>
            <person name="Ma Q."/>
            <person name="Huang Y."/>
            <person name="Song X."/>
            <person name="Pei D."/>
        </authorList>
    </citation>
    <scope>NUCLEOTIDE SEQUENCE [LARGE SCALE GENOMIC DNA]</scope>
    <source>
        <strain evidence="16">Sxm20200214</strain>
        <tissue evidence="16">Leaf</tissue>
    </source>
</reference>
<dbReference type="EMBL" id="JAAMPC010000005">
    <property type="protein sequence ID" value="KAG2311932.1"/>
    <property type="molecule type" value="Genomic_DNA"/>
</dbReference>
<dbReference type="InterPro" id="IPR017441">
    <property type="entry name" value="Protein_kinase_ATP_BS"/>
</dbReference>
<proteinExistence type="predicted"/>
<evidence type="ECO:0000256" key="4">
    <source>
        <dbReference type="ARBA" id="ARBA00022679"/>
    </source>
</evidence>
<evidence type="ECO:0000256" key="12">
    <source>
        <dbReference type="ARBA" id="ARBA00023170"/>
    </source>
</evidence>
<keyword evidence="6" id="KW-0732">Signal</keyword>
<dbReference type="Pfam" id="PF12819">
    <property type="entry name" value="Malectin_like"/>
    <property type="match status" value="1"/>
</dbReference>
<keyword evidence="5 14" id="KW-0812">Transmembrane</keyword>
<dbReference type="InterPro" id="IPR011009">
    <property type="entry name" value="Kinase-like_dom_sf"/>
</dbReference>
<gene>
    <name evidence="16" type="ORF">Bca52824_023489</name>
</gene>
<feature type="binding site" evidence="13">
    <location>
        <position position="673"/>
    </location>
    <ligand>
        <name>ATP</name>
        <dbReference type="ChEBI" id="CHEBI:30616"/>
    </ligand>
</feature>
<evidence type="ECO:0000256" key="8">
    <source>
        <dbReference type="ARBA" id="ARBA00022777"/>
    </source>
</evidence>
<evidence type="ECO:0000259" key="15">
    <source>
        <dbReference type="PROSITE" id="PS50011"/>
    </source>
</evidence>
<keyword evidence="17" id="KW-1185">Reference proteome</keyword>
<evidence type="ECO:0000256" key="6">
    <source>
        <dbReference type="ARBA" id="ARBA00022729"/>
    </source>
</evidence>
<dbReference type="FunFam" id="1.10.510.10:FF:000146">
    <property type="entry name" value="LRR receptor-like serine/threonine-protein kinase IOS1"/>
    <property type="match status" value="1"/>
</dbReference>
<keyword evidence="11 14" id="KW-0472">Membrane</keyword>
<dbReference type="Pfam" id="PF07714">
    <property type="entry name" value="PK_Tyr_Ser-Thr"/>
    <property type="match status" value="2"/>
</dbReference>
<dbReference type="SUPFAM" id="SSF56112">
    <property type="entry name" value="Protein kinase-like (PK-like)"/>
    <property type="match status" value="2"/>
</dbReference>
<evidence type="ECO:0000256" key="9">
    <source>
        <dbReference type="ARBA" id="ARBA00022840"/>
    </source>
</evidence>
<evidence type="ECO:0000256" key="14">
    <source>
        <dbReference type="SAM" id="Phobius"/>
    </source>
</evidence>
<keyword evidence="12" id="KW-0675">Receptor</keyword>
<evidence type="ECO:0000256" key="11">
    <source>
        <dbReference type="ARBA" id="ARBA00023136"/>
    </source>
</evidence>
<keyword evidence="10 14" id="KW-1133">Transmembrane helix</keyword>
<keyword evidence="9 13" id="KW-0067">ATP-binding</keyword>